<dbReference type="Proteomes" id="UP000285908">
    <property type="component" value="Unassembled WGS sequence"/>
</dbReference>
<dbReference type="AlphaFoldDB" id="A0A438AIT1"/>
<proteinExistence type="predicted"/>
<dbReference type="InterPro" id="IPR021323">
    <property type="entry name" value="DUF2927"/>
</dbReference>
<dbReference type="OrthoDB" id="3295600at2"/>
<gene>
    <name evidence="2" type="ORF">EKE94_06665</name>
</gene>
<feature type="compositionally biased region" description="Pro residues" evidence="1">
    <location>
        <begin position="51"/>
        <end position="60"/>
    </location>
</feature>
<accession>A0A438AIT1</accession>
<dbReference type="EMBL" id="RQXX01000002">
    <property type="protein sequence ID" value="RVV98592.1"/>
    <property type="molecule type" value="Genomic_DNA"/>
</dbReference>
<dbReference type="Pfam" id="PF11150">
    <property type="entry name" value="DUF2927"/>
    <property type="match status" value="1"/>
</dbReference>
<organism evidence="2 3">
    <name type="scientific">Mesobaculum littorinae</name>
    <dbReference type="NCBI Taxonomy" id="2486419"/>
    <lineage>
        <taxon>Bacteria</taxon>
        <taxon>Pseudomonadati</taxon>
        <taxon>Pseudomonadota</taxon>
        <taxon>Alphaproteobacteria</taxon>
        <taxon>Rhodobacterales</taxon>
        <taxon>Roseobacteraceae</taxon>
        <taxon>Mesobaculum</taxon>
    </lineage>
</organism>
<evidence type="ECO:0000256" key="1">
    <source>
        <dbReference type="SAM" id="MobiDB-lite"/>
    </source>
</evidence>
<keyword evidence="3" id="KW-1185">Reference proteome</keyword>
<reference evidence="2 3" key="1">
    <citation type="submission" date="2018-11" db="EMBL/GenBank/DDBJ databases">
        <title>Mesobaculum littorinae gen. nov., sp. nov., isolated from Littorina scabra that represents a novel genus of the order Rhodobacteraceae.</title>
        <authorList>
            <person name="Li F."/>
        </authorList>
    </citation>
    <scope>NUCLEOTIDE SEQUENCE [LARGE SCALE GENOMIC DNA]</scope>
    <source>
        <strain evidence="2 3">M0103</strain>
    </source>
</reference>
<protein>
    <submittedName>
        <fullName evidence="2">DUF2927 domain-containing protein</fullName>
    </submittedName>
</protein>
<name>A0A438AIT1_9RHOB</name>
<comment type="caution">
    <text evidence="2">The sequence shown here is derived from an EMBL/GenBank/DDBJ whole genome shotgun (WGS) entry which is preliminary data.</text>
</comment>
<feature type="region of interest" description="Disordered" evidence="1">
    <location>
        <begin position="38"/>
        <end position="68"/>
    </location>
</feature>
<evidence type="ECO:0000313" key="2">
    <source>
        <dbReference type="EMBL" id="RVV98592.1"/>
    </source>
</evidence>
<sequence length="334" mass="36297">MDRTEVPGRKGATRGPGLWAAGATLALALAGCEVVAPVEPVPRPPERPAELAPPPVPEPPAVRARPDPTSEELAAYYGRIETGFQARGLLRTDGGGPDTPIDSRRLADSFVRIALFEEYTAQGGRLVALERPSRLHRWERPISMQIEFGDAVPEAQKASDRADIVGYAARLSRVTGHPISQVSSGGNFRVYVVNEAERRALEPEFRAFIPGISRAALDTVIDLPRTTYCLVFALDPNDTGEYSKAVAVIRAETPDLLRLSCVHEEIAQGMGLANDSPAARPSVFNDDEEFALLTEMDEYMLRMLYDPRMRPGMDADAAGELARVIAGEYLDGTS</sequence>
<dbReference type="PROSITE" id="PS51257">
    <property type="entry name" value="PROKAR_LIPOPROTEIN"/>
    <property type="match status" value="1"/>
</dbReference>
<evidence type="ECO:0000313" key="3">
    <source>
        <dbReference type="Proteomes" id="UP000285908"/>
    </source>
</evidence>
<dbReference type="RefSeq" id="WP_127905823.1">
    <property type="nucleotide sequence ID" value="NZ_RQXX01000002.1"/>
</dbReference>